<sequence length="108" mass="12179">MAGAVHIPWYATGFRGDKLEAAVTEFAAVSLRYGATAYSVYRGRDDRYKILQVVEFENKADWEAYWNGPEAIRFRTTSSSWYQVPVVYAWQDVVSKGAMTPLAEDDAA</sequence>
<evidence type="ECO:0008006" key="3">
    <source>
        <dbReference type="Google" id="ProtNLM"/>
    </source>
</evidence>
<protein>
    <recommendedName>
        <fullName evidence="3">Antibiotic biosynthesis monooxygenase</fullName>
    </recommendedName>
</protein>
<dbReference type="EMBL" id="CP098502">
    <property type="protein sequence ID" value="UTI66007.1"/>
    <property type="molecule type" value="Genomic_DNA"/>
</dbReference>
<dbReference type="RefSeq" id="WP_254572685.1">
    <property type="nucleotide sequence ID" value="NZ_CP098502.1"/>
</dbReference>
<gene>
    <name evidence="1" type="ORF">NBH00_07300</name>
</gene>
<dbReference type="SUPFAM" id="SSF54909">
    <property type="entry name" value="Dimeric alpha+beta barrel"/>
    <property type="match status" value="1"/>
</dbReference>
<name>A0ABY5DYU2_9ACTN</name>
<evidence type="ECO:0000313" key="1">
    <source>
        <dbReference type="EMBL" id="UTI66007.1"/>
    </source>
</evidence>
<keyword evidence="2" id="KW-1185">Reference proteome</keyword>
<evidence type="ECO:0000313" key="2">
    <source>
        <dbReference type="Proteomes" id="UP001056035"/>
    </source>
</evidence>
<organism evidence="1 2">
    <name type="scientific">Paraconexibacter antarcticus</name>
    <dbReference type="NCBI Taxonomy" id="2949664"/>
    <lineage>
        <taxon>Bacteria</taxon>
        <taxon>Bacillati</taxon>
        <taxon>Actinomycetota</taxon>
        <taxon>Thermoleophilia</taxon>
        <taxon>Solirubrobacterales</taxon>
        <taxon>Paraconexibacteraceae</taxon>
        <taxon>Paraconexibacter</taxon>
    </lineage>
</organism>
<dbReference type="InterPro" id="IPR011008">
    <property type="entry name" value="Dimeric_a/b-barrel"/>
</dbReference>
<accession>A0ABY5DYU2</accession>
<dbReference type="Proteomes" id="UP001056035">
    <property type="component" value="Chromosome"/>
</dbReference>
<proteinExistence type="predicted"/>
<reference evidence="1 2" key="1">
    <citation type="submission" date="2022-06" db="EMBL/GenBank/DDBJ databases">
        <title>Paraconexibacter antarcticus.</title>
        <authorList>
            <person name="Kim C.S."/>
        </authorList>
    </citation>
    <scope>NUCLEOTIDE SEQUENCE [LARGE SCALE GENOMIC DNA]</scope>
    <source>
        <strain evidence="1 2">02-257</strain>
    </source>
</reference>